<evidence type="ECO:0000256" key="3">
    <source>
        <dbReference type="RuleBase" id="RU362132"/>
    </source>
</evidence>
<dbReference type="InterPro" id="IPR012001">
    <property type="entry name" value="Thiamin_PyroP_enz_TPP-bd_dom"/>
</dbReference>
<dbReference type="PANTHER" id="PTHR18968">
    <property type="entry name" value="THIAMINE PYROPHOSPHATE ENZYMES"/>
    <property type="match status" value="1"/>
</dbReference>
<feature type="domain" description="Thiamine pyrophosphate enzyme central" evidence="4">
    <location>
        <begin position="217"/>
        <end position="299"/>
    </location>
</feature>
<dbReference type="Pfam" id="PF02775">
    <property type="entry name" value="TPP_enzyme_C"/>
    <property type="match status" value="1"/>
</dbReference>
<dbReference type="Pfam" id="PF02776">
    <property type="entry name" value="TPP_enzyme_N"/>
    <property type="match status" value="1"/>
</dbReference>
<evidence type="ECO:0000256" key="1">
    <source>
        <dbReference type="ARBA" id="ARBA00007812"/>
    </source>
</evidence>
<dbReference type="PANTHER" id="PTHR18968:SF13">
    <property type="entry name" value="ACETOLACTATE SYNTHASE CATALYTIC SUBUNIT, MITOCHONDRIAL"/>
    <property type="match status" value="1"/>
</dbReference>
<dbReference type="GO" id="GO:0009097">
    <property type="term" value="P:isoleucine biosynthetic process"/>
    <property type="evidence" value="ECO:0007669"/>
    <property type="project" value="TreeGrafter"/>
</dbReference>
<feature type="domain" description="Thiamine pyrophosphate enzyme TPP-binding" evidence="5">
    <location>
        <begin position="428"/>
        <end position="582"/>
    </location>
</feature>
<sequence length="592" mass="64082">MNTAMKTEETLTAQEQLWGSDVVAQTVRALGYRYIALVPGASFRGLHDSLVNHLGNHHPEMIVCLHEGHAVAIADGFSRVANEPMAVALHSNVGLMHATMSIFNAWCDRRPMLILGATGPVDAHRRRPWIDWIHTARDQGALVRHYTKWDDQPASAEAAVESVLRADQIARTAPTGPVYVCLDAEMQESRLDREVKVPDVRRYAAPHPPAAGSEDMERVIGLLRGARAPVLLFGRGSRAADDWDRRVELAECLGATVMTTLHNASVFPTEHCLHALAPVGERPTEAEAEVLAAADLIVSFDWHDLAGFLSARSGASQTQEPVAAAIVHCSLDSYVHNGWSMDHQALPAADLRVLADPDRFIAQLLERLTAADDWQPASPLLPADRHWTLDAPTGPDETAPFNSEQLAFTIAAFGRERPVTFARLAFGWPRQASRFRTPLDFLGKDGGGAVGSGPGHTIGAAIALRGSGRMTVGVIGDGDYLMGVNALWTAARLDVPMMLVVSNNRSYFNDEVHQERMARERGRPVENKWIGQRLDDPPPDIIGLAKAQGFAGDASVSSVAELRAALEKGTAVVAAGGRYVIDALIVPGYSSK</sequence>
<keyword evidence="8" id="KW-1185">Reference proteome</keyword>
<reference evidence="7" key="2">
    <citation type="submission" date="2023-01" db="EMBL/GenBank/DDBJ databases">
        <authorList>
            <person name="Sun Q."/>
            <person name="Evtushenko L."/>
        </authorList>
    </citation>
    <scope>NUCLEOTIDE SEQUENCE</scope>
    <source>
        <strain evidence="7">VKM B-2789</strain>
    </source>
</reference>
<dbReference type="Pfam" id="PF00205">
    <property type="entry name" value="TPP_enzyme_M"/>
    <property type="match status" value="1"/>
</dbReference>
<dbReference type="GO" id="GO:0030976">
    <property type="term" value="F:thiamine pyrophosphate binding"/>
    <property type="evidence" value="ECO:0007669"/>
    <property type="project" value="InterPro"/>
</dbReference>
<dbReference type="InterPro" id="IPR012000">
    <property type="entry name" value="Thiamin_PyroP_enz_cen_dom"/>
</dbReference>
<reference evidence="7" key="1">
    <citation type="journal article" date="2014" name="Int. J. Syst. Evol. Microbiol.">
        <title>Complete genome sequence of Corynebacterium casei LMG S-19264T (=DSM 44701T), isolated from a smear-ripened cheese.</title>
        <authorList>
            <consortium name="US DOE Joint Genome Institute (JGI-PGF)"/>
            <person name="Walter F."/>
            <person name="Albersmeier A."/>
            <person name="Kalinowski J."/>
            <person name="Ruckert C."/>
        </authorList>
    </citation>
    <scope>NUCLEOTIDE SEQUENCE</scope>
    <source>
        <strain evidence="7">VKM B-2789</strain>
    </source>
</reference>
<evidence type="ECO:0000313" key="8">
    <source>
        <dbReference type="Proteomes" id="UP001143330"/>
    </source>
</evidence>
<dbReference type="SUPFAM" id="SSF52518">
    <property type="entry name" value="Thiamin diphosphate-binding fold (THDP-binding)"/>
    <property type="match status" value="2"/>
</dbReference>
<evidence type="ECO:0000256" key="2">
    <source>
        <dbReference type="ARBA" id="ARBA00023052"/>
    </source>
</evidence>
<dbReference type="GO" id="GO:0003984">
    <property type="term" value="F:acetolactate synthase activity"/>
    <property type="evidence" value="ECO:0007669"/>
    <property type="project" value="TreeGrafter"/>
</dbReference>
<dbReference type="EMBL" id="BSFM01000017">
    <property type="protein sequence ID" value="GLK85644.1"/>
    <property type="molecule type" value="Genomic_DNA"/>
</dbReference>
<comment type="caution">
    <text evidence="7">The sequence shown here is derived from an EMBL/GenBank/DDBJ whole genome shotgun (WGS) entry which is preliminary data.</text>
</comment>
<dbReference type="CDD" id="cd07035">
    <property type="entry name" value="TPP_PYR_POX_like"/>
    <property type="match status" value="1"/>
</dbReference>
<dbReference type="Gene3D" id="3.40.50.1220">
    <property type="entry name" value="TPP-binding domain"/>
    <property type="match status" value="1"/>
</dbReference>
<protein>
    <submittedName>
        <fullName evidence="7">Thiamine pyrophosphate-binding protein</fullName>
    </submittedName>
</protein>
<dbReference type="SUPFAM" id="SSF52467">
    <property type="entry name" value="DHS-like NAD/FAD-binding domain"/>
    <property type="match status" value="1"/>
</dbReference>
<dbReference type="GO" id="GO:0005948">
    <property type="term" value="C:acetolactate synthase complex"/>
    <property type="evidence" value="ECO:0007669"/>
    <property type="project" value="TreeGrafter"/>
</dbReference>
<dbReference type="InterPro" id="IPR045229">
    <property type="entry name" value="TPP_enz"/>
</dbReference>
<evidence type="ECO:0000259" key="4">
    <source>
        <dbReference type="Pfam" id="PF00205"/>
    </source>
</evidence>
<dbReference type="Proteomes" id="UP001143330">
    <property type="component" value="Unassembled WGS sequence"/>
</dbReference>
<dbReference type="AlphaFoldDB" id="A0A9W6NBL0"/>
<dbReference type="GO" id="GO:0050660">
    <property type="term" value="F:flavin adenine dinucleotide binding"/>
    <property type="evidence" value="ECO:0007669"/>
    <property type="project" value="TreeGrafter"/>
</dbReference>
<evidence type="ECO:0000259" key="5">
    <source>
        <dbReference type="Pfam" id="PF02775"/>
    </source>
</evidence>
<gene>
    <name evidence="7" type="ORF">GCM10017653_37140</name>
</gene>
<name>A0A9W6NBL0_9HYPH</name>
<dbReference type="RefSeq" id="WP_246546104.1">
    <property type="nucleotide sequence ID" value="NZ_BSFM01000017.1"/>
</dbReference>
<dbReference type="InterPro" id="IPR029061">
    <property type="entry name" value="THDP-binding"/>
</dbReference>
<feature type="domain" description="Thiamine pyrophosphate enzyme N-terminal TPP-binding" evidence="6">
    <location>
        <begin position="18"/>
        <end position="125"/>
    </location>
</feature>
<evidence type="ECO:0000259" key="6">
    <source>
        <dbReference type="Pfam" id="PF02776"/>
    </source>
</evidence>
<dbReference type="GO" id="GO:0000287">
    <property type="term" value="F:magnesium ion binding"/>
    <property type="evidence" value="ECO:0007669"/>
    <property type="project" value="InterPro"/>
</dbReference>
<evidence type="ECO:0000313" key="7">
    <source>
        <dbReference type="EMBL" id="GLK85644.1"/>
    </source>
</evidence>
<proteinExistence type="inferred from homology"/>
<keyword evidence="2 3" id="KW-0786">Thiamine pyrophosphate</keyword>
<organism evidence="7 8">
    <name type="scientific">Ancylobacter defluvii</name>
    <dbReference type="NCBI Taxonomy" id="1282440"/>
    <lineage>
        <taxon>Bacteria</taxon>
        <taxon>Pseudomonadati</taxon>
        <taxon>Pseudomonadota</taxon>
        <taxon>Alphaproteobacteria</taxon>
        <taxon>Hyphomicrobiales</taxon>
        <taxon>Xanthobacteraceae</taxon>
        <taxon>Ancylobacter</taxon>
    </lineage>
</organism>
<dbReference type="InterPro" id="IPR011766">
    <property type="entry name" value="TPP_enzyme_TPP-bd"/>
</dbReference>
<accession>A0A9W6NBL0</accession>
<dbReference type="InterPro" id="IPR029035">
    <property type="entry name" value="DHS-like_NAD/FAD-binding_dom"/>
</dbReference>
<dbReference type="Gene3D" id="3.40.50.970">
    <property type="match status" value="2"/>
</dbReference>
<comment type="similarity">
    <text evidence="1 3">Belongs to the TPP enzyme family.</text>
</comment>
<dbReference type="GO" id="GO:0009099">
    <property type="term" value="P:L-valine biosynthetic process"/>
    <property type="evidence" value="ECO:0007669"/>
    <property type="project" value="TreeGrafter"/>
</dbReference>